<evidence type="ECO:0000256" key="8">
    <source>
        <dbReference type="ARBA" id="ARBA00034323"/>
    </source>
</evidence>
<evidence type="ECO:0000256" key="4">
    <source>
        <dbReference type="ARBA" id="ARBA00022723"/>
    </source>
</evidence>
<reference evidence="11 12" key="1">
    <citation type="submission" date="2016-08" db="EMBL/GenBank/DDBJ databases">
        <title>A new outlook on sporulation: Clostridium algidixylanolyticum.</title>
        <authorList>
            <person name="Poppleton D.I."/>
            <person name="Gribaldo S."/>
        </authorList>
    </citation>
    <scope>NUCLEOTIDE SEQUENCE [LARGE SCALE GENOMIC DNA]</scope>
    <source>
        <strain evidence="11 12">SPL73</strain>
    </source>
</reference>
<evidence type="ECO:0000259" key="10">
    <source>
        <dbReference type="Pfam" id="PF13407"/>
    </source>
</evidence>
<dbReference type="InterPro" id="IPR044085">
    <property type="entry name" value="MglB-like_PBP1"/>
</dbReference>
<dbReference type="Proteomes" id="UP000284277">
    <property type="component" value="Unassembled WGS sequence"/>
</dbReference>
<keyword evidence="4" id="KW-0479">Metal-binding</keyword>
<dbReference type="Pfam" id="PF13407">
    <property type="entry name" value="Peripla_BP_4"/>
    <property type="match status" value="1"/>
</dbReference>
<evidence type="ECO:0000256" key="3">
    <source>
        <dbReference type="ARBA" id="ARBA00022597"/>
    </source>
</evidence>
<keyword evidence="7" id="KW-0106">Calcium</keyword>
<dbReference type="Gene3D" id="3.40.50.2300">
    <property type="match status" value="2"/>
</dbReference>
<keyword evidence="3" id="KW-0762">Sugar transport</keyword>
<evidence type="ECO:0000256" key="2">
    <source>
        <dbReference type="ARBA" id="ARBA00022448"/>
    </source>
</evidence>
<dbReference type="InterPro" id="IPR028082">
    <property type="entry name" value="Peripla_BP_I"/>
</dbReference>
<evidence type="ECO:0000256" key="7">
    <source>
        <dbReference type="ARBA" id="ARBA00022837"/>
    </source>
</evidence>
<dbReference type="InterPro" id="IPR025997">
    <property type="entry name" value="SBP_2_dom"/>
</dbReference>
<dbReference type="RefSeq" id="WP_120198641.1">
    <property type="nucleotide sequence ID" value="NZ_MCIA01000034.1"/>
</dbReference>
<dbReference type="GO" id="GO:0030246">
    <property type="term" value="F:carbohydrate binding"/>
    <property type="evidence" value="ECO:0007669"/>
    <property type="project" value="InterPro"/>
</dbReference>
<organism evidence="11 12">
    <name type="scientific">Lacrimispora algidixylanolytica</name>
    <dbReference type="NCBI Taxonomy" id="94868"/>
    <lineage>
        <taxon>Bacteria</taxon>
        <taxon>Bacillati</taxon>
        <taxon>Bacillota</taxon>
        <taxon>Clostridia</taxon>
        <taxon>Lachnospirales</taxon>
        <taxon>Lachnospiraceae</taxon>
        <taxon>Lacrimispora</taxon>
    </lineage>
</organism>
<evidence type="ECO:0000313" key="12">
    <source>
        <dbReference type="Proteomes" id="UP000284277"/>
    </source>
</evidence>
<sequence>MKWSKKRILLAFFIMGTTFLLCGCNFFGGHKEGKETQASETESGEVLEEKGPKIGVSIYRYDDTFMKLYRSELKQYLEETYHAEVVMRNAGGNQEVQNQQVSQFIADGCKGIIVNPVNTSVAGKLADASNQAKIPLIFINRIPKEAEQLRWKENQMAVSSVGTDSRQAGTYQGEIILESPNKGDLNGDGIISYVMLKGEPGNEDSEFRSEYAIKALFEGGMKAEMLYEANGDWGRENGKKQAQEAFAQYGKQIEVIFCGNDAIAMGAKEAAKEAGFVPGKDLYLVGVDALQETVQAIKSGDIEGTVLNDHDGQARLAADTLIKMINGEDADTKYLVDYIKITTVDEFKELKGEE</sequence>
<proteinExistence type="predicted"/>
<evidence type="ECO:0000256" key="5">
    <source>
        <dbReference type="ARBA" id="ARBA00022729"/>
    </source>
</evidence>
<dbReference type="CDD" id="cd01539">
    <property type="entry name" value="PBP1_GGBP"/>
    <property type="match status" value="1"/>
</dbReference>
<keyword evidence="2" id="KW-0813">Transport</keyword>
<dbReference type="GO" id="GO:0030288">
    <property type="term" value="C:outer membrane-bounded periplasmic space"/>
    <property type="evidence" value="ECO:0007669"/>
    <property type="project" value="TreeGrafter"/>
</dbReference>
<dbReference type="PANTHER" id="PTHR30036">
    <property type="entry name" value="D-XYLOSE-BINDING PERIPLASMIC PROTEIN"/>
    <property type="match status" value="1"/>
</dbReference>
<comment type="subunit">
    <text evidence="8">The ABC transporter complex is composed of one ATP-binding protein (MglA), two transmembrane proteins (MglC) and a solute-binding protein (MglB).</text>
</comment>
<comment type="caution">
    <text evidence="11">The sequence shown here is derived from an EMBL/GenBank/DDBJ whole genome shotgun (WGS) entry which is preliminary data.</text>
</comment>
<dbReference type="PROSITE" id="PS51257">
    <property type="entry name" value="PROKAR_LIPOPROTEIN"/>
    <property type="match status" value="1"/>
</dbReference>
<gene>
    <name evidence="11" type="ORF">BET01_10755</name>
</gene>
<feature type="domain" description="Periplasmic binding protein" evidence="10">
    <location>
        <begin position="54"/>
        <end position="328"/>
    </location>
</feature>
<dbReference type="OrthoDB" id="9769193at2"/>
<evidence type="ECO:0000256" key="9">
    <source>
        <dbReference type="ARBA" id="ARBA00034344"/>
    </source>
</evidence>
<protein>
    <recommendedName>
        <fullName evidence="9">D-galactose/methyl-galactoside binding periplasmic protein MglB</fullName>
    </recommendedName>
</protein>
<keyword evidence="5" id="KW-0732">Signal</keyword>
<dbReference type="AlphaFoldDB" id="A0A419STU7"/>
<keyword evidence="6" id="KW-0574">Periplasm</keyword>
<comment type="subcellular location">
    <subcellularLocation>
        <location evidence="1">Cell envelope</location>
    </subcellularLocation>
</comment>
<evidence type="ECO:0000256" key="1">
    <source>
        <dbReference type="ARBA" id="ARBA00004196"/>
    </source>
</evidence>
<evidence type="ECO:0000313" key="11">
    <source>
        <dbReference type="EMBL" id="RKD28681.1"/>
    </source>
</evidence>
<accession>A0A419STU7</accession>
<dbReference type="EMBL" id="MCIA01000034">
    <property type="protein sequence ID" value="RKD28681.1"/>
    <property type="molecule type" value="Genomic_DNA"/>
</dbReference>
<keyword evidence="12" id="KW-1185">Reference proteome</keyword>
<dbReference type="InterPro" id="IPR050555">
    <property type="entry name" value="Bact_Solute-Bind_Prot2"/>
</dbReference>
<dbReference type="PANTHER" id="PTHR30036:SF2">
    <property type="entry name" value="D-GALACTOSE_METHYL-GALACTOSIDE BINDING PERIPLASMIC PROTEIN MGLB"/>
    <property type="match status" value="1"/>
</dbReference>
<evidence type="ECO:0000256" key="6">
    <source>
        <dbReference type="ARBA" id="ARBA00022764"/>
    </source>
</evidence>
<dbReference type="SUPFAM" id="SSF53822">
    <property type="entry name" value="Periplasmic binding protein-like I"/>
    <property type="match status" value="1"/>
</dbReference>
<name>A0A419STU7_9FIRM</name>
<dbReference type="GO" id="GO:0046872">
    <property type="term" value="F:metal ion binding"/>
    <property type="evidence" value="ECO:0007669"/>
    <property type="project" value="UniProtKB-KW"/>
</dbReference>